<evidence type="ECO:0000256" key="1">
    <source>
        <dbReference type="SAM" id="MobiDB-lite"/>
    </source>
</evidence>
<dbReference type="AlphaFoldDB" id="A0A1Y5Y9M0"/>
<evidence type="ECO:0000313" key="3">
    <source>
        <dbReference type="Proteomes" id="UP000192674"/>
    </source>
</evidence>
<protein>
    <submittedName>
        <fullName evidence="2">Proline iminopeptidase</fullName>
    </submittedName>
</protein>
<name>A0A1Y5Y9M0_KIBAR</name>
<proteinExistence type="predicted"/>
<dbReference type="Proteomes" id="UP000192674">
    <property type="component" value="Unassembled WGS sequence"/>
</dbReference>
<gene>
    <name evidence="2" type="ORF">SAMN05661093_09902</name>
</gene>
<keyword evidence="3" id="KW-1185">Reference proteome</keyword>
<evidence type="ECO:0000313" key="2">
    <source>
        <dbReference type="EMBL" id="SMD26319.1"/>
    </source>
</evidence>
<reference evidence="2 3" key="1">
    <citation type="submission" date="2017-04" db="EMBL/GenBank/DDBJ databases">
        <authorList>
            <person name="Afonso C.L."/>
            <person name="Miller P.J."/>
            <person name="Scott M.A."/>
            <person name="Spackman E."/>
            <person name="Goraichik I."/>
            <person name="Dimitrov K.M."/>
            <person name="Suarez D.L."/>
            <person name="Swayne D.E."/>
        </authorList>
    </citation>
    <scope>NUCLEOTIDE SEQUENCE [LARGE SCALE GENOMIC DNA]</scope>
    <source>
        <strain evidence="2 3">DSM 43828</strain>
    </source>
</reference>
<dbReference type="PANTHER" id="PTHR43722">
    <property type="entry name" value="PROLINE IMINOPEPTIDASE"/>
    <property type="match status" value="1"/>
</dbReference>
<sequence>MLDDRPMYPEIEPQASGHLDTGDGNLVYWEECGNPSGKPVVFLHGGPGGGCSPS</sequence>
<dbReference type="InterPro" id="IPR029058">
    <property type="entry name" value="AB_hydrolase_fold"/>
</dbReference>
<dbReference type="GO" id="GO:0005737">
    <property type="term" value="C:cytoplasm"/>
    <property type="evidence" value="ECO:0007669"/>
    <property type="project" value="InterPro"/>
</dbReference>
<dbReference type="EMBL" id="FWXV01000014">
    <property type="protein sequence ID" value="SMD26319.1"/>
    <property type="molecule type" value="Genomic_DNA"/>
</dbReference>
<dbReference type="PANTHER" id="PTHR43722:SF1">
    <property type="entry name" value="PROLINE IMINOPEPTIDASE"/>
    <property type="match status" value="1"/>
</dbReference>
<organism evidence="2 3">
    <name type="scientific">Kibdelosporangium aridum</name>
    <dbReference type="NCBI Taxonomy" id="2030"/>
    <lineage>
        <taxon>Bacteria</taxon>
        <taxon>Bacillati</taxon>
        <taxon>Actinomycetota</taxon>
        <taxon>Actinomycetes</taxon>
        <taxon>Pseudonocardiales</taxon>
        <taxon>Pseudonocardiaceae</taxon>
        <taxon>Kibdelosporangium</taxon>
    </lineage>
</organism>
<dbReference type="SUPFAM" id="SSF53474">
    <property type="entry name" value="alpha/beta-Hydrolases"/>
    <property type="match status" value="1"/>
</dbReference>
<feature type="region of interest" description="Disordered" evidence="1">
    <location>
        <begin position="1"/>
        <end position="22"/>
    </location>
</feature>
<dbReference type="GO" id="GO:0006508">
    <property type="term" value="P:proteolysis"/>
    <property type="evidence" value="ECO:0007669"/>
    <property type="project" value="InterPro"/>
</dbReference>
<dbReference type="Gene3D" id="3.40.50.1820">
    <property type="entry name" value="alpha/beta hydrolase"/>
    <property type="match status" value="1"/>
</dbReference>
<dbReference type="GO" id="GO:0004177">
    <property type="term" value="F:aminopeptidase activity"/>
    <property type="evidence" value="ECO:0007669"/>
    <property type="project" value="UniProtKB-EC"/>
</dbReference>
<feature type="non-terminal residue" evidence="2">
    <location>
        <position position="54"/>
    </location>
</feature>
<accession>A0A1Y5Y9M0</accession>
<dbReference type="InterPro" id="IPR005944">
    <property type="entry name" value="Pro_iminopeptidase"/>
</dbReference>